<evidence type="ECO:0000313" key="2">
    <source>
        <dbReference type="Proteomes" id="UP000440096"/>
    </source>
</evidence>
<dbReference type="RefSeq" id="WP_154757911.1">
    <property type="nucleotide sequence ID" value="NZ_WMBA01000025.1"/>
</dbReference>
<evidence type="ECO:0000313" key="1">
    <source>
        <dbReference type="EMBL" id="MTD55710.1"/>
    </source>
</evidence>
<sequence>MQYEFALVVDRDASEDPHAETLFELGEGDYVPEGGPLGNVVHVAQDAATLAAAIIAAIHLVEKAGVKVAGVQSDDLATLQDIANRTGRSHESVRLLAAGKRGPGSFPGPSLPGKPAFYSWVEVTEWFADNYGTETGDTYDRELAAADHLVRARKLLAGDKHRAEMAQLVDA</sequence>
<keyword evidence="2" id="KW-1185">Reference proteome</keyword>
<dbReference type="EMBL" id="WMBA01000025">
    <property type="protein sequence ID" value="MTD55710.1"/>
    <property type="molecule type" value="Genomic_DNA"/>
</dbReference>
<accession>A0A6N7Z5D4</accession>
<dbReference type="OrthoDB" id="5119642at2"/>
<comment type="caution">
    <text evidence="1">The sequence shown here is derived from an EMBL/GenBank/DDBJ whole genome shotgun (WGS) entry which is preliminary data.</text>
</comment>
<organism evidence="1 2">
    <name type="scientific">Amycolatopsis pithecellobii</name>
    <dbReference type="NCBI Taxonomy" id="664692"/>
    <lineage>
        <taxon>Bacteria</taxon>
        <taxon>Bacillati</taxon>
        <taxon>Actinomycetota</taxon>
        <taxon>Actinomycetes</taxon>
        <taxon>Pseudonocardiales</taxon>
        <taxon>Pseudonocardiaceae</taxon>
        <taxon>Amycolatopsis</taxon>
    </lineage>
</organism>
<name>A0A6N7Z5D4_9PSEU</name>
<proteinExistence type="predicted"/>
<dbReference type="AlphaFoldDB" id="A0A6N7Z5D4"/>
<gene>
    <name evidence="1" type="ORF">GKO32_17260</name>
</gene>
<dbReference type="Proteomes" id="UP000440096">
    <property type="component" value="Unassembled WGS sequence"/>
</dbReference>
<protein>
    <recommendedName>
        <fullName evidence="3">DNA-binding protein</fullName>
    </recommendedName>
</protein>
<reference evidence="1 2" key="1">
    <citation type="submission" date="2019-11" db="EMBL/GenBank/DDBJ databases">
        <title>Draft genome of Amycolatopsis RM579.</title>
        <authorList>
            <person name="Duangmal K."/>
            <person name="Mingma R."/>
        </authorList>
    </citation>
    <scope>NUCLEOTIDE SEQUENCE [LARGE SCALE GENOMIC DNA]</scope>
    <source>
        <strain evidence="1 2">RM579</strain>
    </source>
</reference>
<evidence type="ECO:0008006" key="3">
    <source>
        <dbReference type="Google" id="ProtNLM"/>
    </source>
</evidence>